<name>A0A7Y9J333_9ACTN</name>
<dbReference type="InterPro" id="IPR018357">
    <property type="entry name" value="Hexapep_transf_CS"/>
</dbReference>
<evidence type="ECO:0000256" key="2">
    <source>
        <dbReference type="ARBA" id="ARBA00022737"/>
    </source>
</evidence>
<dbReference type="Proteomes" id="UP000521922">
    <property type="component" value="Unassembled WGS sequence"/>
</dbReference>
<dbReference type="InterPro" id="IPR001451">
    <property type="entry name" value="Hexapep"/>
</dbReference>
<evidence type="ECO:0000313" key="4">
    <source>
        <dbReference type="Proteomes" id="UP000521922"/>
    </source>
</evidence>
<dbReference type="PANTHER" id="PTHR43300">
    <property type="entry name" value="ACETYLTRANSFERASE"/>
    <property type="match status" value="1"/>
</dbReference>
<protein>
    <submittedName>
        <fullName evidence="3">Acetyltransferase-like isoleucine patch superfamily enzyme</fullName>
    </submittedName>
</protein>
<dbReference type="CDD" id="cd03349">
    <property type="entry name" value="LbH_XAT"/>
    <property type="match status" value="1"/>
</dbReference>
<dbReference type="AlphaFoldDB" id="A0A7Y9J333"/>
<reference evidence="3 4" key="1">
    <citation type="submission" date="2020-07" db="EMBL/GenBank/DDBJ databases">
        <title>Sequencing the genomes of 1000 actinobacteria strains.</title>
        <authorList>
            <person name="Klenk H.-P."/>
        </authorList>
    </citation>
    <scope>NUCLEOTIDE SEQUENCE [LARGE SCALE GENOMIC DNA]</scope>
    <source>
        <strain evidence="3 4">DSM 7487</strain>
    </source>
</reference>
<dbReference type="RefSeq" id="WP_179755083.1">
    <property type="nucleotide sequence ID" value="NZ_BAAAGN010000026.1"/>
</dbReference>
<comment type="caution">
    <text evidence="3">The sequence shown here is derived from an EMBL/GenBank/DDBJ whole genome shotgun (WGS) entry which is preliminary data.</text>
</comment>
<organism evidence="3 4">
    <name type="scientific">Kineococcus aurantiacus</name>
    <dbReference type="NCBI Taxonomy" id="37633"/>
    <lineage>
        <taxon>Bacteria</taxon>
        <taxon>Bacillati</taxon>
        <taxon>Actinomycetota</taxon>
        <taxon>Actinomycetes</taxon>
        <taxon>Kineosporiales</taxon>
        <taxon>Kineosporiaceae</taxon>
        <taxon>Kineococcus</taxon>
    </lineage>
</organism>
<sequence length="383" mass="40239">MECAVVLVADTPIETVVASITALAEAIDVLEEERHAVTTVIVDTSADPRVTGFLDRLEGARVLRLPGATRAQALIAGAEVARGEVVWLGVSDSAPRPSALSVLVDAVGRGLSMALAASSDPAPYAALAADALPLLEKLSLEATIDTDAVPELVTRCLRADLAVARVAGAGCVSARSRTPRDIGASMQVVPGKFTAGPGSYSSPSTLIKSYAPLDEIEVGAYCSIADEARIILPGGRVFAADGREIPLVQRGVHRMRSASTFPIGILVPDVPYDDPPDGAVGERLVVGDDVWIGYGARIMGNVVIGTGAVIGAGALVVRDVPPYTVVGGVPARVLRPRFDDATVQRLLAVSWWNWLQPFVTGAHQWFRRDVADFLRHFDPAGES</sequence>
<dbReference type="PANTHER" id="PTHR43300:SF11">
    <property type="entry name" value="ACETYLTRANSFERASE RV3034C-RELATED"/>
    <property type="match status" value="1"/>
</dbReference>
<dbReference type="InterPro" id="IPR011004">
    <property type="entry name" value="Trimer_LpxA-like_sf"/>
</dbReference>
<keyword evidence="4" id="KW-1185">Reference proteome</keyword>
<accession>A0A7Y9J333</accession>
<dbReference type="Gene3D" id="2.160.10.10">
    <property type="entry name" value="Hexapeptide repeat proteins"/>
    <property type="match status" value="1"/>
</dbReference>
<dbReference type="SUPFAM" id="SSF51161">
    <property type="entry name" value="Trimeric LpxA-like enzymes"/>
    <property type="match status" value="1"/>
</dbReference>
<dbReference type="Pfam" id="PF00132">
    <property type="entry name" value="Hexapep"/>
    <property type="match status" value="1"/>
</dbReference>
<keyword evidence="1 3" id="KW-0808">Transferase</keyword>
<dbReference type="GO" id="GO:0016740">
    <property type="term" value="F:transferase activity"/>
    <property type="evidence" value="ECO:0007669"/>
    <property type="project" value="UniProtKB-KW"/>
</dbReference>
<gene>
    <name evidence="3" type="ORF">BJ968_004133</name>
</gene>
<dbReference type="EMBL" id="JACCBB010000001">
    <property type="protein sequence ID" value="NYD24593.1"/>
    <property type="molecule type" value="Genomic_DNA"/>
</dbReference>
<dbReference type="InterPro" id="IPR050179">
    <property type="entry name" value="Trans_hexapeptide_repeat"/>
</dbReference>
<evidence type="ECO:0000313" key="3">
    <source>
        <dbReference type="EMBL" id="NYD24593.1"/>
    </source>
</evidence>
<evidence type="ECO:0000256" key="1">
    <source>
        <dbReference type="ARBA" id="ARBA00022679"/>
    </source>
</evidence>
<dbReference type="PROSITE" id="PS00101">
    <property type="entry name" value="HEXAPEP_TRANSFERASES"/>
    <property type="match status" value="1"/>
</dbReference>
<proteinExistence type="predicted"/>
<keyword evidence="2" id="KW-0677">Repeat</keyword>